<evidence type="ECO:0000256" key="8">
    <source>
        <dbReference type="ARBA" id="ARBA00022777"/>
    </source>
</evidence>
<keyword evidence="11" id="KW-0472">Membrane</keyword>
<keyword evidence="6" id="KW-0677">Repeat</keyword>
<dbReference type="PROSITE" id="PS00108">
    <property type="entry name" value="PROTEIN_KINASE_ST"/>
    <property type="match status" value="1"/>
</dbReference>
<evidence type="ECO:0000259" key="15">
    <source>
        <dbReference type="PROSITE" id="PS50011"/>
    </source>
</evidence>
<keyword evidence="4" id="KW-0812">Transmembrane</keyword>
<dbReference type="InterPro" id="IPR008271">
    <property type="entry name" value="Ser/Thr_kinase_AS"/>
</dbReference>
<evidence type="ECO:0000256" key="14">
    <source>
        <dbReference type="SAM" id="MobiDB-lite"/>
    </source>
</evidence>
<evidence type="ECO:0000313" key="16">
    <source>
        <dbReference type="EMBL" id="KAJ4769366.1"/>
    </source>
</evidence>
<keyword evidence="16" id="KW-0675">Receptor</keyword>
<proteinExistence type="predicted"/>
<dbReference type="Gene3D" id="1.10.510.10">
    <property type="entry name" value="Transferase(Phosphotransferase) domain 1"/>
    <property type="match status" value="2"/>
</dbReference>
<evidence type="ECO:0000313" key="17">
    <source>
        <dbReference type="Proteomes" id="UP001140206"/>
    </source>
</evidence>
<keyword evidence="10" id="KW-1133">Transmembrane helix</keyword>
<keyword evidence="17" id="KW-1185">Reference proteome</keyword>
<keyword evidence="2" id="KW-0723">Serine/threonine-protein kinase</keyword>
<dbReference type="EMBL" id="JAMFTS010000003">
    <property type="protein sequence ID" value="KAJ4769366.1"/>
    <property type="molecule type" value="Genomic_DNA"/>
</dbReference>
<dbReference type="AlphaFoldDB" id="A0AAV8DR28"/>
<reference evidence="16" key="1">
    <citation type="submission" date="2022-08" db="EMBL/GenBank/DDBJ databases">
        <authorList>
            <person name="Marques A."/>
        </authorList>
    </citation>
    <scope>NUCLEOTIDE SEQUENCE</scope>
    <source>
        <strain evidence="16">RhyPub2mFocal</strain>
        <tissue evidence="16">Leaves</tissue>
    </source>
</reference>
<evidence type="ECO:0000256" key="2">
    <source>
        <dbReference type="ARBA" id="ARBA00022527"/>
    </source>
</evidence>
<organism evidence="16 17">
    <name type="scientific">Rhynchospora pubera</name>
    <dbReference type="NCBI Taxonomy" id="906938"/>
    <lineage>
        <taxon>Eukaryota</taxon>
        <taxon>Viridiplantae</taxon>
        <taxon>Streptophyta</taxon>
        <taxon>Embryophyta</taxon>
        <taxon>Tracheophyta</taxon>
        <taxon>Spermatophyta</taxon>
        <taxon>Magnoliopsida</taxon>
        <taxon>Liliopsida</taxon>
        <taxon>Poales</taxon>
        <taxon>Cyperaceae</taxon>
        <taxon>Cyperoideae</taxon>
        <taxon>Rhynchosporeae</taxon>
        <taxon>Rhynchospora</taxon>
    </lineage>
</organism>
<feature type="domain" description="Protein kinase" evidence="15">
    <location>
        <begin position="70"/>
        <end position="346"/>
    </location>
</feature>
<evidence type="ECO:0000256" key="3">
    <source>
        <dbReference type="ARBA" id="ARBA00022679"/>
    </source>
</evidence>
<dbReference type="GO" id="GO:0004674">
    <property type="term" value="F:protein serine/threonine kinase activity"/>
    <property type="evidence" value="ECO:0007669"/>
    <property type="project" value="UniProtKB-KW"/>
</dbReference>
<dbReference type="SMART" id="SM00220">
    <property type="entry name" value="S_TKc"/>
    <property type="match status" value="1"/>
</dbReference>
<comment type="caution">
    <text evidence="16">The sequence shown here is derived from an EMBL/GenBank/DDBJ whole genome shotgun (WGS) entry which is preliminary data.</text>
</comment>
<dbReference type="InterPro" id="IPR052059">
    <property type="entry name" value="CR_Ser/Thr_kinase"/>
</dbReference>
<comment type="subcellular location">
    <subcellularLocation>
        <location evidence="1">Membrane</location>
        <topology evidence="1">Single-pass membrane protein</topology>
    </subcellularLocation>
</comment>
<dbReference type="GO" id="GO:0016020">
    <property type="term" value="C:membrane"/>
    <property type="evidence" value="ECO:0007669"/>
    <property type="project" value="UniProtKB-SubCell"/>
</dbReference>
<keyword evidence="12" id="KW-0325">Glycoprotein</keyword>
<keyword evidence="8 16" id="KW-0418">Kinase</keyword>
<feature type="binding site" evidence="13">
    <location>
        <position position="97"/>
    </location>
    <ligand>
        <name>ATP</name>
        <dbReference type="ChEBI" id="CHEBI:30616"/>
    </ligand>
</feature>
<evidence type="ECO:0000256" key="6">
    <source>
        <dbReference type="ARBA" id="ARBA00022737"/>
    </source>
</evidence>
<evidence type="ECO:0000256" key="5">
    <source>
        <dbReference type="ARBA" id="ARBA00022729"/>
    </source>
</evidence>
<evidence type="ECO:0000256" key="12">
    <source>
        <dbReference type="ARBA" id="ARBA00023180"/>
    </source>
</evidence>
<dbReference type="GO" id="GO:0006950">
    <property type="term" value="P:response to stress"/>
    <property type="evidence" value="ECO:0007669"/>
    <property type="project" value="UniProtKB-ARBA"/>
</dbReference>
<evidence type="ECO:0000256" key="7">
    <source>
        <dbReference type="ARBA" id="ARBA00022741"/>
    </source>
</evidence>
<keyword evidence="9 13" id="KW-0067">ATP-binding</keyword>
<dbReference type="InterPro" id="IPR001245">
    <property type="entry name" value="Ser-Thr/Tyr_kinase_cat_dom"/>
</dbReference>
<dbReference type="InterPro" id="IPR000719">
    <property type="entry name" value="Prot_kinase_dom"/>
</dbReference>
<name>A0AAV8DR28_9POAL</name>
<dbReference type="InterPro" id="IPR011009">
    <property type="entry name" value="Kinase-like_dom_sf"/>
</dbReference>
<evidence type="ECO:0000256" key="9">
    <source>
        <dbReference type="ARBA" id="ARBA00022840"/>
    </source>
</evidence>
<evidence type="ECO:0000256" key="10">
    <source>
        <dbReference type="ARBA" id="ARBA00022989"/>
    </source>
</evidence>
<dbReference type="SUPFAM" id="SSF56112">
    <property type="entry name" value="Protein kinase-like (PK-like)"/>
    <property type="match status" value="2"/>
</dbReference>
<evidence type="ECO:0000256" key="4">
    <source>
        <dbReference type="ARBA" id="ARBA00022692"/>
    </source>
</evidence>
<dbReference type="GO" id="GO:0005524">
    <property type="term" value="F:ATP binding"/>
    <property type="evidence" value="ECO:0007669"/>
    <property type="project" value="UniProtKB-UniRule"/>
</dbReference>
<dbReference type="Pfam" id="PF00069">
    <property type="entry name" value="Pkinase"/>
    <property type="match status" value="1"/>
</dbReference>
<dbReference type="Proteomes" id="UP001140206">
    <property type="component" value="Chromosome 3"/>
</dbReference>
<keyword evidence="3" id="KW-0808">Transferase</keyword>
<feature type="region of interest" description="Disordered" evidence="14">
    <location>
        <begin position="703"/>
        <end position="751"/>
    </location>
</feature>
<accession>A0AAV8DR28</accession>
<dbReference type="Pfam" id="PF07714">
    <property type="entry name" value="PK_Tyr_Ser-Thr"/>
    <property type="match status" value="1"/>
</dbReference>
<dbReference type="Gene3D" id="3.30.200.20">
    <property type="entry name" value="Phosphorylase Kinase, domain 1"/>
    <property type="match status" value="2"/>
</dbReference>
<gene>
    <name evidence="16" type="ORF">LUZ62_053623</name>
</gene>
<evidence type="ECO:0000256" key="11">
    <source>
        <dbReference type="ARBA" id="ARBA00023136"/>
    </source>
</evidence>
<evidence type="ECO:0000256" key="1">
    <source>
        <dbReference type="ARBA" id="ARBA00004167"/>
    </source>
</evidence>
<dbReference type="FunFam" id="1.10.510.10:FF:000129">
    <property type="entry name" value="cysteine-rich receptor-like protein kinase 10"/>
    <property type="match status" value="1"/>
</dbReference>
<sequence length="751" mass="85577">MNLISTTVGIVEILLILAAILFHKVTQKKSQLNSTTRDRSNGDARLCAGAGSVDIVQYRLRDLEKATDYFSDGNKIGKGGFGEVYKGRIGGEIVAIKLLHGSSVKLLGDIAKEVSLLFSLNNKNIVKLLGFCSEAGRYLLVYEYISNGDLRGCLVDNKKRGTLNWDKRFKIIEGIAGGLCYLHHNSENVVIHRDLKPENILLDKQYTPKIADFGISRVFETVKTHKSTRKIAGTLGYFAPELWLQWQYSTRSDVYSYGLLVLEILAGCTIPRFAQANQETLSHAMWKHWKDKKPIAEVIDPSISIQKNCAMDQIARCCVIGLLCVQHDPKRRPSMEHVLQMLHNNNIDLPTPSFPGFFQEYARPPDSRGRMEIQSIEYDRPEDSNTSVEYQPTEIFFKDARTSGLQPSSVKEYSLEDLEIGTDNFSYKIWDQYDIINYKGLLDGQTVILVKYSHQDDCRLFLSGPTAVSIERKRKFKIFNIKKRIIKRNFLPFPRHPNMVNILGYCSEVEDKVFVIYDYPKNGNLYDYLFGRDLIRSQQSEWRTRVKIIKGLANGISCLHHGFQENYLIHRNLTPSNIFLDDYWNAKLIYEPKSLDDDIISTSCVAFGYIAPETMTGRIGRKADVYSYGVNLLQILSGKVAVDCSAGCSDDKFLVVVARMHWKQNNMLDPRLKNNCPEEEALRYFQIALLCIQYEPEMRPSMQQVSQMLNSDDPLPFPARWTNPSRGELDSDSDERNISGGSLGEETFEKK</sequence>
<dbReference type="PROSITE" id="PS50011">
    <property type="entry name" value="PROTEIN_KINASE_DOM"/>
    <property type="match status" value="2"/>
</dbReference>
<feature type="domain" description="Protein kinase" evidence="15">
    <location>
        <begin position="433"/>
        <end position="718"/>
    </location>
</feature>
<protein>
    <submittedName>
        <fullName evidence="16">Cysteine-rich RECEPTOR-like kinase</fullName>
    </submittedName>
</protein>
<evidence type="ECO:0000256" key="13">
    <source>
        <dbReference type="PROSITE-ProRule" id="PRU10141"/>
    </source>
</evidence>
<keyword evidence="7 13" id="KW-0547">Nucleotide-binding</keyword>
<keyword evidence="5" id="KW-0732">Signal</keyword>
<dbReference type="PANTHER" id="PTHR47973">
    <property type="entry name" value="CYSTEINE-RICH RECEPTOR-LIKE PROTEIN KINASE 3"/>
    <property type="match status" value="1"/>
</dbReference>
<dbReference type="InterPro" id="IPR017441">
    <property type="entry name" value="Protein_kinase_ATP_BS"/>
</dbReference>
<dbReference type="PROSITE" id="PS00107">
    <property type="entry name" value="PROTEIN_KINASE_ATP"/>
    <property type="match status" value="1"/>
</dbReference>